<organism evidence="2 3">
    <name type="scientific">Symbiodinium microadriaticum</name>
    <name type="common">Dinoflagellate</name>
    <name type="synonym">Zooxanthella microadriatica</name>
    <dbReference type="NCBI Taxonomy" id="2951"/>
    <lineage>
        <taxon>Eukaryota</taxon>
        <taxon>Sar</taxon>
        <taxon>Alveolata</taxon>
        <taxon>Dinophyceae</taxon>
        <taxon>Suessiales</taxon>
        <taxon>Symbiodiniaceae</taxon>
        <taxon>Symbiodinium</taxon>
    </lineage>
</organism>
<evidence type="ECO:0000313" key="3">
    <source>
        <dbReference type="Proteomes" id="UP000186817"/>
    </source>
</evidence>
<feature type="compositionally biased region" description="Polar residues" evidence="1">
    <location>
        <begin position="202"/>
        <end position="212"/>
    </location>
</feature>
<dbReference type="OrthoDB" id="440040at2759"/>
<feature type="compositionally biased region" description="Acidic residues" evidence="1">
    <location>
        <begin position="278"/>
        <end position="295"/>
    </location>
</feature>
<feature type="region of interest" description="Disordered" evidence="1">
    <location>
        <begin position="598"/>
        <end position="642"/>
    </location>
</feature>
<sequence length="782" mass="85476">MYIKFVLPNDTPSLDGITTCPLQCRYEQKDFTNNLDCVTQNVLEAHFLIGPPTASGGVAVDPLVDVCLILMDWKIVDFWQEVLVFNCFTSRVEFRSWELQDLVAVLEARRLFPGDPSEIHDAEVHGCEDKTQFPQEDPYQPRGGRREELRLIAEGHLPAMPPPPDRIHYASPASQVPASSHVPTVLQDNQATQQGNTAQQASMPSTETQPQRAQRGRQHHAATPKHPLSSSEARSLLLLEGGTHSVWGRLEGETPKDTPPNTGGQAPKAPPPKPPSSSEDEWPSEGEAPPEEDDTTMVQLGLSTCGGPSTPTSTSSTTTPRADNSRGSRSRSPDRGAGPAGEPTNPASSSSTGRSSRTYRHHLEIDDGFEKKNSLQEVSYQGGELEKTHHMAATLVEIVRHILRDTLHATSVRTELAEVGELLEDVVADFGASIRLRDSAGIAEGRDALMEAVDILDDIVLNYDSEHDEFTMDPATLQDDLLRLAQQLQIVVPAHDNLLGDIRGELPSQRPASNSQELFEGYGDEMGLMQLHRPGGDPSGDTEESHRCAIQLLSVLEREFPESYRTNGQCEADAIWLLLRGERLAEYIDGMNIPAEERVRGGEDEHPGLAGTYQNHEGNARDNYRGRQPRQRGGAEDHPDDFEPMALIQSQLRGGPTGRGKPLPTPNAFEIAALTAGIMEESSQQGEPPSMAELLEVLELVQAGMALLTRGRHSYNWQVTHWATDAAEEALALLSVATATDDPSELGRTPPQLGDLLPRLRNLLDEAATGIGVLVGIYPHWG</sequence>
<feature type="compositionally biased region" description="Basic and acidic residues" evidence="1">
    <location>
        <begin position="120"/>
        <end position="131"/>
    </location>
</feature>
<feature type="compositionally biased region" description="Low complexity" evidence="1">
    <location>
        <begin position="308"/>
        <end position="320"/>
    </location>
</feature>
<proteinExistence type="predicted"/>
<gene>
    <name evidence="2" type="ORF">AK812_SmicGene42047</name>
</gene>
<feature type="compositionally biased region" description="Basic and acidic residues" evidence="1">
    <location>
        <begin position="323"/>
        <end position="334"/>
    </location>
</feature>
<dbReference type="EMBL" id="LSRX01001700">
    <property type="protein sequence ID" value="OLP77848.1"/>
    <property type="molecule type" value="Genomic_DNA"/>
</dbReference>
<comment type="caution">
    <text evidence="2">The sequence shown here is derived from an EMBL/GenBank/DDBJ whole genome shotgun (WGS) entry which is preliminary data.</text>
</comment>
<feature type="region of interest" description="Disordered" evidence="1">
    <location>
        <begin position="247"/>
        <end position="358"/>
    </location>
</feature>
<feature type="compositionally biased region" description="Polar residues" evidence="1">
    <location>
        <begin position="172"/>
        <end position="182"/>
    </location>
</feature>
<accession>A0A1Q9C4J6</accession>
<reference evidence="2 3" key="1">
    <citation type="submission" date="2016-02" db="EMBL/GenBank/DDBJ databases">
        <title>Genome analysis of coral dinoflagellate symbionts highlights evolutionary adaptations to a symbiotic lifestyle.</title>
        <authorList>
            <person name="Aranda M."/>
            <person name="Li Y."/>
            <person name="Liew Y.J."/>
            <person name="Baumgarten S."/>
            <person name="Simakov O."/>
            <person name="Wilson M."/>
            <person name="Piel J."/>
            <person name="Ashoor H."/>
            <person name="Bougouffa S."/>
            <person name="Bajic V.B."/>
            <person name="Ryu T."/>
            <person name="Ravasi T."/>
            <person name="Bayer T."/>
            <person name="Micklem G."/>
            <person name="Kim H."/>
            <person name="Bhak J."/>
            <person name="Lajeunesse T.C."/>
            <person name="Voolstra C.R."/>
        </authorList>
    </citation>
    <scope>NUCLEOTIDE SEQUENCE [LARGE SCALE GENOMIC DNA]</scope>
    <source>
        <strain evidence="2 3">CCMP2467</strain>
    </source>
</reference>
<protein>
    <submittedName>
        <fullName evidence="2">Uncharacterized protein</fullName>
    </submittedName>
</protein>
<keyword evidence="3" id="KW-1185">Reference proteome</keyword>
<feature type="region of interest" description="Disordered" evidence="1">
    <location>
        <begin position="156"/>
        <end position="231"/>
    </location>
</feature>
<feature type="compositionally biased region" description="Basic and acidic residues" evidence="1">
    <location>
        <begin position="598"/>
        <end position="607"/>
    </location>
</feature>
<feature type="region of interest" description="Disordered" evidence="1">
    <location>
        <begin position="120"/>
        <end position="143"/>
    </location>
</feature>
<name>A0A1Q9C4J6_SYMMI</name>
<feature type="compositionally biased region" description="Basic residues" evidence="1">
    <location>
        <begin position="214"/>
        <end position="223"/>
    </location>
</feature>
<evidence type="ECO:0000256" key="1">
    <source>
        <dbReference type="SAM" id="MobiDB-lite"/>
    </source>
</evidence>
<dbReference type="AlphaFoldDB" id="A0A1Q9C4J6"/>
<evidence type="ECO:0000313" key="2">
    <source>
        <dbReference type="EMBL" id="OLP77848.1"/>
    </source>
</evidence>
<dbReference type="Proteomes" id="UP000186817">
    <property type="component" value="Unassembled WGS sequence"/>
</dbReference>
<feature type="compositionally biased region" description="Low complexity" evidence="1">
    <location>
        <begin position="187"/>
        <end position="201"/>
    </location>
</feature>